<dbReference type="RefSeq" id="WP_056962995.1">
    <property type="nucleotide sequence ID" value="NZ_AZFC01000003.1"/>
</dbReference>
<feature type="region of interest" description="Disordered" evidence="1">
    <location>
        <begin position="105"/>
        <end position="133"/>
    </location>
</feature>
<dbReference type="EMBL" id="AZFC01000003">
    <property type="protein sequence ID" value="KRL49997.1"/>
    <property type="molecule type" value="Genomic_DNA"/>
</dbReference>
<evidence type="ECO:0000313" key="2">
    <source>
        <dbReference type="EMBL" id="KRL49997.1"/>
    </source>
</evidence>
<evidence type="ECO:0000256" key="1">
    <source>
        <dbReference type="SAM" id="MobiDB-lite"/>
    </source>
</evidence>
<sequence>MIEYIEFSAPEIGLNEAKKIKPSNRNMRKIWNLQLIQAKAFSSEDKELQTFDDLQKEHDQAIELLDKTEEFLTTTLGLNKKQQDRLEDLTNDEIGELSGRLQYALSDINPNAEDTDKEDEPDPKSDSENASES</sequence>
<name>A0A0R1QYA0_9LACO</name>
<accession>A0A0R1QYA0</accession>
<dbReference type="InterPro" id="IPR009681">
    <property type="entry name" value="Phage_TAC_Siphoviridae"/>
</dbReference>
<protein>
    <submittedName>
        <fullName evidence="2">Uncharacterized protein</fullName>
    </submittedName>
</protein>
<dbReference type="Proteomes" id="UP000051835">
    <property type="component" value="Unassembled WGS sequence"/>
</dbReference>
<comment type="caution">
    <text evidence="2">The sequence shown here is derived from an EMBL/GenBank/DDBJ whole genome shotgun (WGS) entry which is preliminary data.</text>
</comment>
<dbReference type="PATRIC" id="fig|1423805.4.peg.2182"/>
<gene>
    <name evidence="2" type="ORF">FD37_GL002124</name>
</gene>
<dbReference type="AlphaFoldDB" id="A0A0R1QYA0"/>
<proteinExistence type="predicted"/>
<reference evidence="2 3" key="1">
    <citation type="journal article" date="2015" name="Genome Announc.">
        <title>Expanding the biotechnology potential of lactobacilli through comparative genomics of 213 strains and associated genera.</title>
        <authorList>
            <person name="Sun Z."/>
            <person name="Harris H.M."/>
            <person name="McCann A."/>
            <person name="Guo C."/>
            <person name="Argimon S."/>
            <person name="Zhang W."/>
            <person name="Yang X."/>
            <person name="Jeffery I.B."/>
            <person name="Cooney J.C."/>
            <person name="Kagawa T.F."/>
            <person name="Liu W."/>
            <person name="Song Y."/>
            <person name="Salvetti E."/>
            <person name="Wrobel A."/>
            <person name="Rasinkangas P."/>
            <person name="Parkhill J."/>
            <person name="Rea M.C."/>
            <person name="O'Sullivan O."/>
            <person name="Ritari J."/>
            <person name="Douillard F.P."/>
            <person name="Paul Ross R."/>
            <person name="Yang R."/>
            <person name="Briner A.E."/>
            <person name="Felis G.E."/>
            <person name="de Vos W.M."/>
            <person name="Barrangou R."/>
            <person name="Klaenhammer T.R."/>
            <person name="Caufield P.W."/>
            <person name="Cui Y."/>
            <person name="Zhang H."/>
            <person name="O'Toole P.W."/>
        </authorList>
    </citation>
    <scope>NUCLEOTIDE SEQUENCE [LARGE SCALE GENOMIC DNA]</scope>
    <source>
        <strain evidence="2 3">DSM 15429</strain>
    </source>
</reference>
<evidence type="ECO:0000313" key="3">
    <source>
        <dbReference type="Proteomes" id="UP000051835"/>
    </source>
</evidence>
<organism evidence="2 3">
    <name type="scientific">Levilactobacillus spicheri DSM 15429</name>
    <dbReference type="NCBI Taxonomy" id="1423805"/>
    <lineage>
        <taxon>Bacteria</taxon>
        <taxon>Bacillati</taxon>
        <taxon>Bacillota</taxon>
        <taxon>Bacilli</taxon>
        <taxon>Lactobacillales</taxon>
        <taxon>Lactobacillaceae</taxon>
        <taxon>Levilactobacillus</taxon>
    </lineage>
</organism>
<dbReference type="Pfam" id="PF06896">
    <property type="entry name" value="Phage_TAC_3"/>
    <property type="match status" value="1"/>
</dbReference>